<feature type="non-terminal residue" evidence="1">
    <location>
        <position position="1"/>
    </location>
</feature>
<gene>
    <name evidence="1" type="ORF">ACOLOM_LOCUS3260</name>
</gene>
<proteinExistence type="predicted"/>
<sequence>LKDTQSTDPDLQDLSPKRESLCMTIREFYDFHNVGDAYYGAKKKKYNISMAKAENKSFVVPSIPRSIPTQLKRKASSARTFSKETNTMPSESWSPFEVYKTCIIFGTEENDGKKIIDITEETSDKKTLIYYYGDIELGRGRTKVVHKLRWDLDGPYSTAKEYYQGEVEGQPVTARENFIWLREELIRTSFSAKVTEDFVKKTKEMDISIHDVVFLVPVLVHEKEKPGDDGTYRAGRHPEDDFAGQTCDALAHWSLSSSENRRLLVDIQGVVVTNTNRPPRVYLFDVQIHSVTRESGLGDGGHEGIVRFIEQHVCNKICQRLGLPDLSTIGDATVDDDPVDDDPVDDDHVDDDTVDDNINDESDDELAA</sequence>
<organism evidence="1 2">
    <name type="scientific">Acaulospora colombiana</name>
    <dbReference type="NCBI Taxonomy" id="27376"/>
    <lineage>
        <taxon>Eukaryota</taxon>
        <taxon>Fungi</taxon>
        <taxon>Fungi incertae sedis</taxon>
        <taxon>Mucoromycota</taxon>
        <taxon>Glomeromycotina</taxon>
        <taxon>Glomeromycetes</taxon>
        <taxon>Diversisporales</taxon>
        <taxon>Acaulosporaceae</taxon>
        <taxon>Acaulospora</taxon>
    </lineage>
</organism>
<dbReference type="EMBL" id="CAJVPT010004746">
    <property type="protein sequence ID" value="CAG8511949.1"/>
    <property type="molecule type" value="Genomic_DNA"/>
</dbReference>
<reference evidence="1" key="1">
    <citation type="submission" date="2021-06" db="EMBL/GenBank/DDBJ databases">
        <authorList>
            <person name="Kallberg Y."/>
            <person name="Tangrot J."/>
            <person name="Rosling A."/>
        </authorList>
    </citation>
    <scope>NUCLEOTIDE SEQUENCE</scope>
    <source>
        <strain evidence="1">CL356</strain>
    </source>
</reference>
<dbReference type="Proteomes" id="UP000789525">
    <property type="component" value="Unassembled WGS sequence"/>
</dbReference>
<name>A0ACA9L7I4_9GLOM</name>
<keyword evidence="2" id="KW-1185">Reference proteome</keyword>
<protein>
    <submittedName>
        <fullName evidence="1">3471_t:CDS:1</fullName>
    </submittedName>
</protein>
<comment type="caution">
    <text evidence="1">The sequence shown here is derived from an EMBL/GenBank/DDBJ whole genome shotgun (WGS) entry which is preliminary data.</text>
</comment>
<evidence type="ECO:0000313" key="1">
    <source>
        <dbReference type="EMBL" id="CAG8511949.1"/>
    </source>
</evidence>
<evidence type="ECO:0000313" key="2">
    <source>
        <dbReference type="Proteomes" id="UP000789525"/>
    </source>
</evidence>
<accession>A0ACA9L7I4</accession>